<accession>A0A410WZU8</accession>
<dbReference type="Proteomes" id="UP000288943">
    <property type="component" value="Chromosome"/>
</dbReference>
<organism evidence="3 4">
    <name type="scientific">Paenibacillus chitinolyticus</name>
    <dbReference type="NCBI Taxonomy" id="79263"/>
    <lineage>
        <taxon>Bacteria</taxon>
        <taxon>Bacillati</taxon>
        <taxon>Bacillota</taxon>
        <taxon>Bacilli</taxon>
        <taxon>Bacillales</taxon>
        <taxon>Paenibacillaceae</taxon>
        <taxon>Paenibacillus</taxon>
    </lineage>
</organism>
<feature type="transmembrane region" description="Helical" evidence="1">
    <location>
        <begin position="29"/>
        <end position="46"/>
    </location>
</feature>
<keyword evidence="1" id="KW-0472">Membrane</keyword>
<dbReference type="OrthoDB" id="2651320at2"/>
<protein>
    <submittedName>
        <fullName evidence="3">Uncharacterized protein</fullName>
    </submittedName>
</protein>
<reference evidence="2 5" key="2">
    <citation type="submission" date="2022-05" db="EMBL/GenBank/DDBJ databases">
        <title>Genome Sequencing of Bee-Associated Microbes.</title>
        <authorList>
            <person name="Dunlap C."/>
        </authorList>
    </citation>
    <scope>NUCLEOTIDE SEQUENCE [LARGE SCALE GENOMIC DNA]</scope>
    <source>
        <strain evidence="2 5">NRRL B-23120</strain>
    </source>
</reference>
<evidence type="ECO:0000313" key="5">
    <source>
        <dbReference type="Proteomes" id="UP001527202"/>
    </source>
</evidence>
<evidence type="ECO:0000313" key="2">
    <source>
        <dbReference type="EMBL" id="MCY9596802.1"/>
    </source>
</evidence>
<evidence type="ECO:0000313" key="4">
    <source>
        <dbReference type="Proteomes" id="UP000288943"/>
    </source>
</evidence>
<dbReference type="EMBL" id="JAMDMJ010000015">
    <property type="protein sequence ID" value="MCY9596802.1"/>
    <property type="molecule type" value="Genomic_DNA"/>
</dbReference>
<dbReference type="GeneID" id="95377147"/>
<keyword evidence="5" id="KW-1185">Reference proteome</keyword>
<dbReference type="KEGG" id="pchi:PC41400_20355"/>
<sequence>MITVLLTYAIVMIIQWRYLVRCGKKKRTFSVSLSVTGVLCACVLLLRHSNNGESLIEWLEIVFGSLHVTS</sequence>
<keyword evidence="1" id="KW-0812">Transmembrane</keyword>
<dbReference type="Proteomes" id="UP001527202">
    <property type="component" value="Unassembled WGS sequence"/>
</dbReference>
<proteinExistence type="predicted"/>
<keyword evidence="1" id="KW-1133">Transmembrane helix</keyword>
<name>A0A410WZU8_9BACL</name>
<dbReference type="AlphaFoldDB" id="A0A410WZU8"/>
<dbReference type="RefSeq" id="WP_042227263.1">
    <property type="nucleotide sequence ID" value="NZ_CP026520.1"/>
</dbReference>
<gene>
    <name evidence="2" type="ORF">M5X16_13555</name>
    <name evidence="3" type="ORF">PC41400_20355</name>
</gene>
<evidence type="ECO:0000256" key="1">
    <source>
        <dbReference type="SAM" id="Phobius"/>
    </source>
</evidence>
<dbReference type="EMBL" id="CP026520">
    <property type="protein sequence ID" value="QAV19880.1"/>
    <property type="molecule type" value="Genomic_DNA"/>
</dbReference>
<evidence type="ECO:0000313" key="3">
    <source>
        <dbReference type="EMBL" id="QAV19880.1"/>
    </source>
</evidence>
<reference evidence="3 4" key="1">
    <citation type="submission" date="2018-01" db="EMBL/GenBank/DDBJ databases">
        <title>The whole genome sequencing and assembly of Paenibacillus chitinolyticus KCCM 41400 strain.</title>
        <authorList>
            <person name="Kim J.-Y."/>
            <person name="Park M.-K."/>
            <person name="Lee Y.-J."/>
            <person name="Yi H."/>
            <person name="Bahn Y.-S."/>
            <person name="Kim J.F."/>
            <person name="Lee D.-W."/>
        </authorList>
    </citation>
    <scope>NUCLEOTIDE SEQUENCE [LARGE SCALE GENOMIC DNA]</scope>
    <source>
        <strain evidence="3 4">KCCM 41400</strain>
    </source>
</reference>